<organism evidence="3 4">
    <name type="scientific">Coptotermes formosanus</name>
    <name type="common">Formosan subterranean termite</name>
    <dbReference type="NCBI Taxonomy" id="36987"/>
    <lineage>
        <taxon>Eukaryota</taxon>
        <taxon>Metazoa</taxon>
        <taxon>Ecdysozoa</taxon>
        <taxon>Arthropoda</taxon>
        <taxon>Hexapoda</taxon>
        <taxon>Insecta</taxon>
        <taxon>Pterygota</taxon>
        <taxon>Neoptera</taxon>
        <taxon>Polyneoptera</taxon>
        <taxon>Dictyoptera</taxon>
        <taxon>Blattodea</taxon>
        <taxon>Blattoidea</taxon>
        <taxon>Termitoidae</taxon>
        <taxon>Rhinotermitidae</taxon>
        <taxon>Coptotermes</taxon>
    </lineage>
</organism>
<proteinExistence type="predicted"/>
<dbReference type="GO" id="GO:0005509">
    <property type="term" value="F:calcium ion binding"/>
    <property type="evidence" value="ECO:0007669"/>
    <property type="project" value="TreeGrafter"/>
</dbReference>
<dbReference type="InParanoid" id="A0A6L2Q6D5"/>
<dbReference type="OrthoDB" id="10259057at2759"/>
<dbReference type="FunFam" id="2.60.40.150:FF:000237">
    <property type="entry name" value="Synaptotagmin 15"/>
    <property type="match status" value="1"/>
</dbReference>
<dbReference type="InterPro" id="IPR035892">
    <property type="entry name" value="C2_domain_sf"/>
</dbReference>
<dbReference type="PANTHER" id="PTHR10024:SF234">
    <property type="entry name" value="SYNAPTOTAGMIN-15-RELATED"/>
    <property type="match status" value="1"/>
</dbReference>
<dbReference type="GO" id="GO:0005886">
    <property type="term" value="C:plasma membrane"/>
    <property type="evidence" value="ECO:0007669"/>
    <property type="project" value="TreeGrafter"/>
</dbReference>
<dbReference type="GO" id="GO:0005544">
    <property type="term" value="F:calcium-dependent phospholipid binding"/>
    <property type="evidence" value="ECO:0007669"/>
    <property type="project" value="TreeGrafter"/>
</dbReference>
<sequence>CYGLGAIDPALYRGTLDLEEELQFPEGHLGRIWFSLRYEPATEKLLVSLLKAKNLPSRTLGTVNSCDPFVRLHLIPDERRYLQSKQKKKTCNPYFDETFVFQVPSKEMNDHILKLSVIDAGRTKRRNVIGYITFPLRDLPAENEQMLYKMDLEKEAHESISDLGEVLVSLLYNENLHRLSVTVIEARRLKFREDRCDSYVRVSLNQHYRTVKVKRTATVKGTDSPNFSECFNFRIPAAQVDVTSVTLQVLQAVSGYGRETLSDNSQVSGVSFKQWSEVECQTFLTKFYSVRNLQDDDLETITGEVKCVAVFQINRSANSCLAPTCSHVVKP</sequence>
<accession>A0A6L2Q6D5</accession>
<dbReference type="GO" id="GO:0000149">
    <property type="term" value="F:SNARE binding"/>
    <property type="evidence" value="ECO:0007669"/>
    <property type="project" value="TreeGrafter"/>
</dbReference>
<feature type="non-terminal residue" evidence="3">
    <location>
        <position position="1"/>
    </location>
</feature>
<keyword evidence="4" id="KW-1185">Reference proteome</keyword>
<dbReference type="GO" id="GO:0070382">
    <property type="term" value="C:exocytic vesicle"/>
    <property type="evidence" value="ECO:0007669"/>
    <property type="project" value="TreeGrafter"/>
</dbReference>
<dbReference type="Gene3D" id="2.60.40.150">
    <property type="entry name" value="C2 domain"/>
    <property type="match status" value="2"/>
</dbReference>
<protein>
    <recommendedName>
        <fullName evidence="2">C2 domain-containing protein</fullName>
    </recommendedName>
</protein>
<dbReference type="AlphaFoldDB" id="A0A6L2Q6D5"/>
<reference evidence="4" key="1">
    <citation type="submission" date="2020-01" db="EMBL/GenBank/DDBJ databases">
        <title>Draft genome sequence of the Termite Coptotermes fromosanus.</title>
        <authorList>
            <person name="Itakura S."/>
            <person name="Yosikawa Y."/>
            <person name="Umezawa K."/>
        </authorList>
    </citation>
    <scope>NUCLEOTIDE SEQUENCE [LARGE SCALE GENOMIC DNA]</scope>
</reference>
<feature type="domain" description="C2" evidence="2">
    <location>
        <begin position="28"/>
        <end position="149"/>
    </location>
</feature>
<dbReference type="InterPro" id="IPR047897">
    <property type="entry name" value="Synaptotagmin-15/17_C2A"/>
</dbReference>
<feature type="domain" description="C2" evidence="2">
    <location>
        <begin position="162"/>
        <end position="288"/>
    </location>
</feature>
<dbReference type="InterPro" id="IPR000008">
    <property type="entry name" value="C2_dom"/>
</dbReference>
<dbReference type="SUPFAM" id="SSF49562">
    <property type="entry name" value="C2 domain (Calcium/lipid-binding domain, CaLB)"/>
    <property type="match status" value="2"/>
</dbReference>
<dbReference type="PROSITE" id="PS50004">
    <property type="entry name" value="C2"/>
    <property type="match status" value="2"/>
</dbReference>
<dbReference type="EMBL" id="BLKM01000855">
    <property type="protein sequence ID" value="GFG39062.1"/>
    <property type="molecule type" value="Genomic_DNA"/>
</dbReference>
<gene>
    <name evidence="3" type="ORF">Cfor_02593</name>
</gene>
<dbReference type="GO" id="GO:0017156">
    <property type="term" value="P:calcium-ion regulated exocytosis"/>
    <property type="evidence" value="ECO:0007669"/>
    <property type="project" value="TreeGrafter"/>
</dbReference>
<evidence type="ECO:0000313" key="3">
    <source>
        <dbReference type="EMBL" id="GFG39062.1"/>
    </source>
</evidence>
<dbReference type="GO" id="GO:0001786">
    <property type="term" value="F:phosphatidylserine binding"/>
    <property type="evidence" value="ECO:0007669"/>
    <property type="project" value="TreeGrafter"/>
</dbReference>
<dbReference type="CDD" id="cd08390">
    <property type="entry name" value="C2A_Synaptotagmin-15-17"/>
    <property type="match status" value="1"/>
</dbReference>
<evidence type="ECO:0000313" key="4">
    <source>
        <dbReference type="Proteomes" id="UP000502823"/>
    </source>
</evidence>
<evidence type="ECO:0000256" key="1">
    <source>
        <dbReference type="ARBA" id="ARBA00022737"/>
    </source>
</evidence>
<dbReference type="Pfam" id="PF00168">
    <property type="entry name" value="C2"/>
    <property type="match status" value="2"/>
</dbReference>
<evidence type="ECO:0000259" key="2">
    <source>
        <dbReference type="PROSITE" id="PS50004"/>
    </source>
</evidence>
<dbReference type="GO" id="GO:0030276">
    <property type="term" value="F:clathrin binding"/>
    <property type="evidence" value="ECO:0007669"/>
    <property type="project" value="TreeGrafter"/>
</dbReference>
<dbReference type="PANTHER" id="PTHR10024">
    <property type="entry name" value="SYNAPTOTAGMIN"/>
    <property type="match status" value="1"/>
</dbReference>
<dbReference type="SMART" id="SM00239">
    <property type="entry name" value="C2"/>
    <property type="match status" value="2"/>
</dbReference>
<keyword evidence="1" id="KW-0677">Repeat</keyword>
<dbReference type="PRINTS" id="PR00399">
    <property type="entry name" value="SYNAPTOTAGMN"/>
</dbReference>
<comment type="caution">
    <text evidence="3">The sequence shown here is derived from an EMBL/GenBank/DDBJ whole genome shotgun (WGS) entry which is preliminary data.</text>
</comment>
<dbReference type="Proteomes" id="UP000502823">
    <property type="component" value="Unassembled WGS sequence"/>
</dbReference>
<dbReference type="InterPro" id="IPR001565">
    <property type="entry name" value="Synaptotagmin"/>
</dbReference>
<name>A0A6L2Q6D5_COPFO</name>